<reference evidence="16" key="1">
    <citation type="submission" date="2020-01" db="EMBL/GenBank/DDBJ databases">
        <title>Novel CRESS-DNA virus.</title>
        <authorList>
            <person name="Liu Q."/>
            <person name="Shan T."/>
            <person name="Yang S."/>
            <person name="Zhang W."/>
        </authorList>
    </citation>
    <scope>NUCLEOTIDE SEQUENCE</scope>
    <source>
        <strain evidence="18">Hftcra98cir1</strain>
        <strain evidence="16">Hftoti46cir1nc</strain>
        <strain evidence="17">Hftoti50cir1</strain>
    </source>
</reference>
<evidence type="ECO:0000256" key="6">
    <source>
        <dbReference type="ARBA" id="ARBA00022561"/>
    </source>
</evidence>
<protein>
    <submittedName>
        <fullName evidence="22">Capsid protein</fullName>
    </submittedName>
</protein>
<organism evidence="22">
    <name type="scientific">Circoviridae sp</name>
    <dbReference type="NCBI Taxonomy" id="1954248"/>
    <lineage>
        <taxon>Viruses</taxon>
        <taxon>Monodnaviria</taxon>
        <taxon>Shotokuvirae</taxon>
        <taxon>Cressdnaviricota</taxon>
        <taxon>Arfiviricetes</taxon>
        <taxon>Rohanvirales</taxon>
        <taxon>Nenyaviridae</taxon>
        <taxon>Galvornvirus</taxon>
        <taxon>Galvornvirus isengard</taxon>
    </lineage>
</organism>
<evidence type="ECO:0000313" key="20">
    <source>
        <dbReference type="EMBL" id="QJI53613.1"/>
    </source>
</evidence>
<keyword evidence="11" id="KW-0946">Virion</keyword>
<evidence type="ECO:0000256" key="4">
    <source>
        <dbReference type="ARBA" id="ARBA00022431"/>
    </source>
</evidence>
<keyword evidence="7" id="KW-1048">Host nucleus</keyword>
<evidence type="ECO:0000256" key="2">
    <source>
        <dbReference type="ARBA" id="ARBA00004328"/>
    </source>
</evidence>
<evidence type="ECO:0000256" key="11">
    <source>
        <dbReference type="ARBA" id="ARBA00022844"/>
    </source>
</evidence>
<dbReference type="GO" id="GO:0019069">
    <property type="term" value="P:viral capsid assembly"/>
    <property type="evidence" value="ECO:0007669"/>
    <property type="project" value="InterPro"/>
</dbReference>
<evidence type="ECO:0000256" key="9">
    <source>
        <dbReference type="ARBA" id="ARBA00022595"/>
    </source>
</evidence>
<dbReference type="EMBL" id="MN928920">
    <property type="protein sequence ID" value="QJI53391.1"/>
    <property type="molecule type" value="Genomic_DNA"/>
</dbReference>
<evidence type="ECO:0000256" key="10">
    <source>
        <dbReference type="ARBA" id="ARBA00022804"/>
    </source>
</evidence>
<evidence type="ECO:0000313" key="22">
    <source>
        <dbReference type="EMBL" id="QJI53617.1"/>
    </source>
</evidence>
<dbReference type="GO" id="GO:0003677">
    <property type="term" value="F:DNA binding"/>
    <property type="evidence" value="ECO:0007669"/>
    <property type="project" value="UniProtKB-KW"/>
</dbReference>
<proteinExistence type="inferred from homology"/>
<evidence type="ECO:0000313" key="16">
    <source>
        <dbReference type="EMBL" id="QJI53391.1"/>
    </source>
</evidence>
<keyword evidence="6" id="KW-0167">Capsid protein</keyword>
<dbReference type="GO" id="GO:0042025">
    <property type="term" value="C:host cell nucleus"/>
    <property type="evidence" value="ECO:0007669"/>
    <property type="project" value="UniProtKB-SubCell"/>
</dbReference>
<evidence type="ECO:0000313" key="21">
    <source>
        <dbReference type="EMBL" id="QJI53615.1"/>
    </source>
</evidence>
<dbReference type="EMBL" id="MT138096">
    <property type="protein sequence ID" value="QJI53617.1"/>
    <property type="molecule type" value="Genomic_DNA"/>
</dbReference>
<comment type="subcellular location">
    <subcellularLocation>
        <location evidence="1">Host nucleus</location>
    </subcellularLocation>
    <subcellularLocation>
        <location evidence="2">Virion</location>
    </subcellularLocation>
</comment>
<keyword evidence="8" id="KW-0945">Host-virus interaction</keyword>
<comment type="subunit">
    <text evidence="15">Homomultimer. Assembles in the nucleus, presumably in an immature form, then migrates to the cytoplasm once assembled as mature virion. Interacts with Rep; this interaction relocates Rep into the nucleus.</text>
</comment>
<accession>A0A6M3YP38</accession>
<evidence type="ECO:0000256" key="7">
    <source>
        <dbReference type="ARBA" id="ARBA00022562"/>
    </source>
</evidence>
<name>A0A6M3YP38_9VIRU</name>
<keyword evidence="13" id="KW-0238">DNA-binding</keyword>
<evidence type="ECO:0000256" key="5">
    <source>
        <dbReference type="ARBA" id="ARBA00022524"/>
    </source>
</evidence>
<dbReference type="GO" id="GO:0075509">
    <property type="term" value="P:endocytosis involved in viral entry into host cell"/>
    <property type="evidence" value="ECO:0007669"/>
    <property type="project" value="UniProtKB-KW"/>
</dbReference>
<evidence type="ECO:0000256" key="3">
    <source>
        <dbReference type="ARBA" id="ARBA00010301"/>
    </source>
</evidence>
<evidence type="ECO:0000256" key="14">
    <source>
        <dbReference type="ARBA" id="ARBA00023296"/>
    </source>
</evidence>
<keyword evidence="10" id="KW-1161">Viral attachment to host cell</keyword>
<dbReference type="EMBL" id="MT138091">
    <property type="protein sequence ID" value="QJI53613.1"/>
    <property type="molecule type" value="Genomic_DNA"/>
</dbReference>
<keyword evidence="4" id="KW-1140">T=1 icosahedral capsid protein</keyword>
<evidence type="ECO:0000256" key="12">
    <source>
        <dbReference type="ARBA" id="ARBA00022890"/>
    </source>
</evidence>
<sequence>MLVVKIIPRTSPAYPGEYNGRGINMGYLDFDSSTPPVTFTDMLNMQNMKKWYSDKIMTFKWRPRTTGGLTNVETGGVVAAQVNKPKVWINSSNWDILHYGLKLWLVNNEPTKQISYDIWTTAYISFKQPLISKSF</sequence>
<dbReference type="EMBL" id="MN928908">
    <property type="protein sequence ID" value="QJI53397.1"/>
    <property type="molecule type" value="Genomic_DNA"/>
</dbReference>
<evidence type="ECO:0000313" key="18">
    <source>
        <dbReference type="EMBL" id="QJI53397.1"/>
    </source>
</evidence>
<keyword evidence="12" id="KW-1164">Virus endocytosis by host</keyword>
<comment type="similarity">
    <text evidence="3">Belongs to the circoviridae capsid protein family.</text>
</comment>
<keyword evidence="5" id="KW-1163">Viral penetration into host nucleus</keyword>
<dbReference type="InterPro" id="IPR003383">
    <property type="entry name" value="Circovirus_capsid"/>
</dbReference>
<evidence type="ECO:0000256" key="13">
    <source>
        <dbReference type="ARBA" id="ARBA00023125"/>
    </source>
</evidence>
<dbReference type="GO" id="GO:0019062">
    <property type="term" value="P:virion attachment to host cell"/>
    <property type="evidence" value="ECO:0007669"/>
    <property type="project" value="UniProtKB-KW"/>
</dbReference>
<dbReference type="Pfam" id="PF02443">
    <property type="entry name" value="Circo_capsid"/>
    <property type="match status" value="1"/>
</dbReference>
<dbReference type="GO" id="GO:0043657">
    <property type="term" value="C:host cell"/>
    <property type="evidence" value="ECO:0007669"/>
    <property type="project" value="GOC"/>
</dbReference>
<evidence type="ECO:0000256" key="15">
    <source>
        <dbReference type="ARBA" id="ARBA00046863"/>
    </source>
</evidence>
<dbReference type="GO" id="GO:0039615">
    <property type="term" value="C:T=1 icosahedral viral capsid"/>
    <property type="evidence" value="ECO:0007669"/>
    <property type="project" value="UniProtKB-KW"/>
</dbReference>
<evidence type="ECO:0000256" key="1">
    <source>
        <dbReference type="ARBA" id="ARBA00004147"/>
    </source>
</evidence>
<keyword evidence="9" id="KW-1162">Viral penetration into host cytoplasm</keyword>
<evidence type="ECO:0000256" key="8">
    <source>
        <dbReference type="ARBA" id="ARBA00022581"/>
    </source>
</evidence>
<dbReference type="InterPro" id="IPR038652">
    <property type="entry name" value="Circovirus_capsid_sf"/>
</dbReference>
<keyword evidence="14" id="KW-1160">Virus entry into host cell</keyword>
<dbReference type="GO" id="GO:0075732">
    <property type="term" value="P:viral penetration into host nucleus"/>
    <property type="evidence" value="ECO:0007669"/>
    <property type="project" value="UniProtKB-KW"/>
</dbReference>
<dbReference type="EMBL" id="MT138092">
    <property type="protein sequence ID" value="QJI53615.1"/>
    <property type="molecule type" value="Genomic_DNA"/>
</dbReference>
<dbReference type="EMBL" id="MN928909">
    <property type="protein sequence ID" value="QJI53395.1"/>
    <property type="molecule type" value="Genomic_DNA"/>
</dbReference>
<dbReference type="EMBL" id="MT138046">
    <property type="protein sequence ID" value="QJI53603.1"/>
    <property type="molecule type" value="Genomic_DNA"/>
</dbReference>
<evidence type="ECO:0000313" key="17">
    <source>
        <dbReference type="EMBL" id="QJI53395.1"/>
    </source>
</evidence>
<reference evidence="22" key="2">
    <citation type="submission" date="2020-01" db="EMBL/GenBank/DDBJ databases">
        <title>Viral genomes from wild and zoo birds in China.</title>
        <authorList>
            <person name="Yao Y."/>
            <person name="Shan T."/>
            <person name="Yang S."/>
            <person name="Zhang W."/>
        </authorList>
    </citation>
    <scope>NUCLEOTIDE SEQUENCE</scope>
    <source>
        <strain evidence="20">Wftcra58cir1</strain>
        <strain evidence="21">Wftcra73cir1</strain>
        <strain evidence="22">Wftcra79cir2</strain>
        <strain evidence="19">Xftoti59cir2</strain>
    </source>
</reference>
<evidence type="ECO:0000313" key="19">
    <source>
        <dbReference type="EMBL" id="QJI53603.1"/>
    </source>
</evidence>
<dbReference type="Gene3D" id="2.60.120.950">
    <property type="entry name" value="Circovirus capsid protein"/>
    <property type="match status" value="1"/>
</dbReference>